<feature type="compositionally biased region" description="Acidic residues" evidence="1">
    <location>
        <begin position="182"/>
        <end position="230"/>
    </location>
</feature>
<feature type="region of interest" description="Disordered" evidence="1">
    <location>
        <begin position="170"/>
        <end position="289"/>
    </location>
</feature>
<reference evidence="3 4" key="1">
    <citation type="journal article" date="2018" name="Cell">
        <title>The Chara Genome: Secondary Complexity and Implications for Plant Terrestrialization.</title>
        <authorList>
            <person name="Nishiyama T."/>
            <person name="Sakayama H."/>
            <person name="Vries J.D."/>
            <person name="Buschmann H."/>
            <person name="Saint-Marcoux D."/>
            <person name="Ullrich K.K."/>
            <person name="Haas F.B."/>
            <person name="Vanderstraeten L."/>
            <person name="Becker D."/>
            <person name="Lang D."/>
            <person name="Vosolsobe S."/>
            <person name="Rombauts S."/>
            <person name="Wilhelmsson P.K.I."/>
            <person name="Janitza P."/>
            <person name="Kern R."/>
            <person name="Heyl A."/>
            <person name="Rumpler F."/>
            <person name="Villalobos L.I.A.C."/>
            <person name="Clay J.M."/>
            <person name="Skokan R."/>
            <person name="Toyoda A."/>
            <person name="Suzuki Y."/>
            <person name="Kagoshima H."/>
            <person name="Schijlen E."/>
            <person name="Tajeshwar N."/>
            <person name="Catarino B."/>
            <person name="Hetherington A.J."/>
            <person name="Saltykova A."/>
            <person name="Bonnot C."/>
            <person name="Breuninger H."/>
            <person name="Symeonidi A."/>
            <person name="Radhakrishnan G.V."/>
            <person name="Van Nieuwerburgh F."/>
            <person name="Deforce D."/>
            <person name="Chang C."/>
            <person name="Karol K.G."/>
            <person name="Hedrich R."/>
            <person name="Ulvskov P."/>
            <person name="Glockner G."/>
            <person name="Delwiche C.F."/>
            <person name="Petrasek J."/>
            <person name="Van de Peer Y."/>
            <person name="Friml J."/>
            <person name="Beilby M."/>
            <person name="Dolan L."/>
            <person name="Kohara Y."/>
            <person name="Sugano S."/>
            <person name="Fujiyama A."/>
            <person name="Delaux P.-M."/>
            <person name="Quint M."/>
            <person name="TheiBen G."/>
            <person name="Hagemann M."/>
            <person name="Harholt J."/>
            <person name="Dunand C."/>
            <person name="Zachgo S."/>
            <person name="Langdale J."/>
            <person name="Maumus F."/>
            <person name="Straeten D.V.D."/>
            <person name="Gould S.B."/>
            <person name="Rensing S.A."/>
        </authorList>
    </citation>
    <scope>NUCLEOTIDE SEQUENCE [LARGE SCALE GENOMIC DNA]</scope>
    <source>
        <strain evidence="3 4">S276</strain>
    </source>
</reference>
<evidence type="ECO:0000313" key="4">
    <source>
        <dbReference type="Proteomes" id="UP000265515"/>
    </source>
</evidence>
<dbReference type="Gramene" id="GBG78721">
    <property type="protein sequence ID" value="GBG78721"/>
    <property type="gene ID" value="CBR_g27946"/>
</dbReference>
<proteinExistence type="predicted"/>
<keyword evidence="2" id="KW-1133">Transmembrane helix</keyword>
<evidence type="ECO:0000313" key="3">
    <source>
        <dbReference type="EMBL" id="GBG78721.1"/>
    </source>
</evidence>
<feature type="compositionally biased region" description="Acidic residues" evidence="1">
    <location>
        <begin position="258"/>
        <end position="288"/>
    </location>
</feature>
<keyword evidence="4" id="KW-1185">Reference proteome</keyword>
<evidence type="ECO:0000256" key="2">
    <source>
        <dbReference type="SAM" id="Phobius"/>
    </source>
</evidence>
<gene>
    <name evidence="3" type="ORF">CBR_g27946</name>
</gene>
<sequence>MEPLVEGGGGGALTLAGWMKDTSEDMLAIIWELEEGPDPRLDVCIDRRKADGVLSDCYTLFQEGRDLSDRLTARLVDILDREDACVVSEVIAVLSPLNTILITDGGATFFCNIDTSLADVDGNFGDEATDGVFGHGSNGVLLATAAAAAVDDEDIGGLIADVAGADDDDLHAAADAPGDAAVDNDDADDDDTHATDDDDDDDAVADAAGDDEAEIDDVHDDAAIADDDDNGGLIDDVAGPDDSALDDAGEADAAAVDDAYDDDDDTNATHDDDDAADDDNEDALDDDASPGRSRLGICSRVAAFLSVIWDGVFFFPTLPAGFVCGLWWRLGVGLLGMFAIARPAISFIGLGFRFLGLLFIFI</sequence>
<dbReference type="AlphaFoldDB" id="A0A388L8T9"/>
<organism evidence="3 4">
    <name type="scientific">Chara braunii</name>
    <name type="common">Braun's stonewort</name>
    <dbReference type="NCBI Taxonomy" id="69332"/>
    <lineage>
        <taxon>Eukaryota</taxon>
        <taxon>Viridiplantae</taxon>
        <taxon>Streptophyta</taxon>
        <taxon>Charophyceae</taxon>
        <taxon>Charales</taxon>
        <taxon>Characeae</taxon>
        <taxon>Chara</taxon>
    </lineage>
</organism>
<feature type="transmembrane region" description="Helical" evidence="2">
    <location>
        <begin position="340"/>
        <end position="361"/>
    </location>
</feature>
<dbReference type="Proteomes" id="UP000265515">
    <property type="component" value="Unassembled WGS sequence"/>
</dbReference>
<evidence type="ECO:0000256" key="1">
    <source>
        <dbReference type="SAM" id="MobiDB-lite"/>
    </source>
</evidence>
<accession>A0A388L8T9</accession>
<protein>
    <submittedName>
        <fullName evidence="3">Uncharacterized protein</fullName>
    </submittedName>
</protein>
<name>A0A388L8T9_CHABU</name>
<keyword evidence="2" id="KW-0472">Membrane</keyword>
<keyword evidence="2" id="KW-0812">Transmembrane</keyword>
<dbReference type="EMBL" id="BFEA01000302">
    <property type="protein sequence ID" value="GBG78721.1"/>
    <property type="molecule type" value="Genomic_DNA"/>
</dbReference>
<comment type="caution">
    <text evidence="3">The sequence shown here is derived from an EMBL/GenBank/DDBJ whole genome shotgun (WGS) entry which is preliminary data.</text>
</comment>
<feature type="transmembrane region" description="Helical" evidence="2">
    <location>
        <begin position="301"/>
        <end position="328"/>
    </location>
</feature>